<dbReference type="InterPro" id="IPR007214">
    <property type="entry name" value="YbaK/aa-tRNA-synth-assoc-dom"/>
</dbReference>
<proteinExistence type="inferred from homology"/>
<comment type="caution">
    <text evidence="6">The sequence shown here is derived from an EMBL/GenBank/DDBJ whole genome shotgun (WGS) entry which is preliminary data.</text>
</comment>
<dbReference type="Proteomes" id="UP000810171">
    <property type="component" value="Unassembled WGS sequence"/>
</dbReference>
<evidence type="ECO:0000256" key="1">
    <source>
        <dbReference type="ARBA" id="ARBA00009798"/>
    </source>
</evidence>
<keyword evidence="2 4" id="KW-0648">Protein biosynthesis</keyword>
<dbReference type="PANTHER" id="PTHR30411:SF0">
    <property type="entry name" value="CYS-TRNA(PRO)_CYS-TRNA(CYS) DEACYLASE YBAK"/>
    <property type="match status" value="1"/>
</dbReference>
<dbReference type="EMBL" id="JACVEW010000004">
    <property type="protein sequence ID" value="MBP0047846.1"/>
    <property type="molecule type" value="Genomic_DNA"/>
</dbReference>
<dbReference type="CDD" id="cd00002">
    <property type="entry name" value="YbaK_deacylase"/>
    <property type="match status" value="1"/>
</dbReference>
<accession>A0ABS3Z804</accession>
<evidence type="ECO:0000313" key="6">
    <source>
        <dbReference type="EMBL" id="MBP0047846.1"/>
    </source>
</evidence>
<evidence type="ECO:0000256" key="3">
    <source>
        <dbReference type="ARBA" id="ARBA00023239"/>
    </source>
</evidence>
<sequence>MTPAINAVRKARVPYQVHEYVHEAGSQGYGLEAAEKLGLSTEVVFKTLVVSLDGKGLAVGIVPVGGKLNLKQIAKAAGAKKAAMADPQDVERVTGYVMGGVSPLGQKKRLPTFIDESARALDTFHVSAGRRGLEIELAPEALARLTSARFAPIADI</sequence>
<name>A0ABS3Z804_9GAMM</name>
<dbReference type="InterPro" id="IPR004369">
    <property type="entry name" value="Prolyl-tRNA_editing_YbaK/EbsC"/>
</dbReference>
<dbReference type="PIRSF" id="PIRSF006181">
    <property type="entry name" value="EbsC_YbaK"/>
    <property type="match status" value="1"/>
</dbReference>
<keyword evidence="3 4" id="KW-0456">Lyase</keyword>
<gene>
    <name evidence="6" type="primary">ybaK</name>
    <name evidence="6" type="ORF">H9C73_03780</name>
</gene>
<dbReference type="SUPFAM" id="SSF55826">
    <property type="entry name" value="YbaK/ProRS associated domain"/>
    <property type="match status" value="1"/>
</dbReference>
<dbReference type="RefSeq" id="WP_209286463.1">
    <property type="nucleotide sequence ID" value="NZ_JACVEW010000004.1"/>
</dbReference>
<protein>
    <recommendedName>
        <fullName evidence="4">Cys-tRNA(Pro)/Cys-tRNA(Cys) deacylase</fullName>
        <ecNumber evidence="4">4.2.-.-</ecNumber>
    </recommendedName>
</protein>
<evidence type="ECO:0000256" key="2">
    <source>
        <dbReference type="ARBA" id="ARBA00022917"/>
    </source>
</evidence>
<comment type="similarity">
    <text evidence="1 4">Belongs to the prolyl-tRNA editing family. YbaK/EbsC subfamily.</text>
</comment>
<evidence type="ECO:0000259" key="5">
    <source>
        <dbReference type="Pfam" id="PF04073"/>
    </source>
</evidence>
<dbReference type="Gene3D" id="3.90.960.10">
    <property type="entry name" value="YbaK/aminoacyl-tRNA synthetase-associated domain"/>
    <property type="match status" value="1"/>
</dbReference>
<organism evidence="6 7">
    <name type="scientific">Marinobacterium alkalitolerans</name>
    <dbReference type="NCBI Taxonomy" id="1542925"/>
    <lineage>
        <taxon>Bacteria</taxon>
        <taxon>Pseudomonadati</taxon>
        <taxon>Pseudomonadota</taxon>
        <taxon>Gammaproteobacteria</taxon>
        <taxon>Oceanospirillales</taxon>
        <taxon>Oceanospirillaceae</taxon>
        <taxon>Marinobacterium</taxon>
    </lineage>
</organism>
<evidence type="ECO:0000256" key="4">
    <source>
        <dbReference type="PIRNR" id="PIRNR006181"/>
    </source>
</evidence>
<dbReference type="Pfam" id="PF04073">
    <property type="entry name" value="tRNA_edit"/>
    <property type="match status" value="1"/>
</dbReference>
<dbReference type="EC" id="4.2.-.-" evidence="4"/>
<dbReference type="InterPro" id="IPR036754">
    <property type="entry name" value="YbaK/aa-tRNA-synt-asso_dom_sf"/>
</dbReference>
<evidence type="ECO:0000313" key="7">
    <source>
        <dbReference type="Proteomes" id="UP000810171"/>
    </source>
</evidence>
<keyword evidence="7" id="KW-1185">Reference proteome</keyword>
<dbReference type="NCBIfam" id="TIGR00011">
    <property type="entry name" value="YbaK_EbsC"/>
    <property type="match status" value="1"/>
</dbReference>
<dbReference type="PANTHER" id="PTHR30411">
    <property type="entry name" value="CYTOPLASMIC PROTEIN"/>
    <property type="match status" value="1"/>
</dbReference>
<reference evidence="6 7" key="1">
    <citation type="submission" date="2020-09" db="EMBL/GenBank/DDBJ databases">
        <authorList>
            <person name="Tanuku N.R.S."/>
        </authorList>
    </citation>
    <scope>NUCLEOTIDE SEQUENCE [LARGE SCALE GENOMIC DNA]</scope>
    <source>
        <strain evidence="6 7">AK62</strain>
    </source>
</reference>
<feature type="domain" description="YbaK/aminoacyl-tRNA synthetase-associated" evidence="5">
    <location>
        <begin position="32"/>
        <end position="145"/>
    </location>
</feature>